<dbReference type="InterPro" id="IPR046341">
    <property type="entry name" value="SET_dom_sf"/>
</dbReference>
<keyword evidence="3" id="KW-1185">Reference proteome</keyword>
<accession>A0AAF0X8S0</accession>
<evidence type="ECO:0000259" key="1">
    <source>
        <dbReference type="PROSITE" id="PS50280"/>
    </source>
</evidence>
<evidence type="ECO:0000313" key="3">
    <source>
        <dbReference type="Proteomes" id="UP000077755"/>
    </source>
</evidence>
<dbReference type="EMBL" id="CP093348">
    <property type="protein sequence ID" value="WOH03528.1"/>
    <property type="molecule type" value="Genomic_DNA"/>
</dbReference>
<dbReference type="Pfam" id="PF00856">
    <property type="entry name" value="SET"/>
    <property type="match status" value="1"/>
</dbReference>
<dbReference type="PANTHER" id="PTHR46450:SF24">
    <property type="entry name" value="HISTONE-LYSINE N-METHYLTRANSFERASE SUVR4"/>
    <property type="match status" value="1"/>
</dbReference>
<dbReference type="PANTHER" id="PTHR46450">
    <property type="entry name" value="INACTIVE HISTONE-LYSINE N-METHYLTRANSFERASE SUVR1-RELATED"/>
    <property type="match status" value="1"/>
</dbReference>
<dbReference type="SUPFAM" id="SSF82199">
    <property type="entry name" value="SET domain"/>
    <property type="match status" value="1"/>
</dbReference>
<dbReference type="PROSITE" id="PS50280">
    <property type="entry name" value="SET"/>
    <property type="match status" value="1"/>
</dbReference>
<organism evidence="2 3">
    <name type="scientific">Daucus carota subsp. sativus</name>
    <name type="common">Carrot</name>
    <dbReference type="NCBI Taxonomy" id="79200"/>
    <lineage>
        <taxon>Eukaryota</taxon>
        <taxon>Viridiplantae</taxon>
        <taxon>Streptophyta</taxon>
        <taxon>Embryophyta</taxon>
        <taxon>Tracheophyta</taxon>
        <taxon>Spermatophyta</taxon>
        <taxon>Magnoliopsida</taxon>
        <taxon>eudicotyledons</taxon>
        <taxon>Gunneridae</taxon>
        <taxon>Pentapetalae</taxon>
        <taxon>asterids</taxon>
        <taxon>campanulids</taxon>
        <taxon>Apiales</taxon>
        <taxon>Apiaceae</taxon>
        <taxon>Apioideae</taxon>
        <taxon>Scandiceae</taxon>
        <taxon>Daucinae</taxon>
        <taxon>Daucus</taxon>
        <taxon>Daucus sect. Daucus</taxon>
    </lineage>
</organism>
<feature type="domain" description="SET" evidence="1">
    <location>
        <begin position="16"/>
        <end position="159"/>
    </location>
</feature>
<dbReference type="Gene3D" id="2.170.270.10">
    <property type="entry name" value="SET domain"/>
    <property type="match status" value="2"/>
</dbReference>
<proteinExistence type="predicted"/>
<reference evidence="2" key="1">
    <citation type="journal article" date="2016" name="Nat. Genet.">
        <title>A high-quality carrot genome assembly provides new insights into carotenoid accumulation and asterid genome evolution.</title>
        <authorList>
            <person name="Iorizzo M."/>
            <person name="Ellison S."/>
            <person name="Senalik D."/>
            <person name="Zeng P."/>
            <person name="Satapoomin P."/>
            <person name="Huang J."/>
            <person name="Bowman M."/>
            <person name="Iovene M."/>
            <person name="Sanseverino W."/>
            <person name="Cavagnaro P."/>
            <person name="Yildiz M."/>
            <person name="Macko-Podgorni A."/>
            <person name="Moranska E."/>
            <person name="Grzebelus E."/>
            <person name="Grzebelus D."/>
            <person name="Ashrafi H."/>
            <person name="Zheng Z."/>
            <person name="Cheng S."/>
            <person name="Spooner D."/>
            <person name="Van Deynze A."/>
            <person name="Simon P."/>
        </authorList>
    </citation>
    <scope>NUCLEOTIDE SEQUENCE</scope>
    <source>
        <tissue evidence="2">Leaf</tissue>
    </source>
</reference>
<reference evidence="2" key="2">
    <citation type="submission" date="2022-03" db="EMBL/GenBank/DDBJ databases">
        <title>Draft title - Genomic analysis of global carrot germplasm unveils the trajectory of domestication and the origin of high carotenoid orange carrot.</title>
        <authorList>
            <person name="Iorizzo M."/>
            <person name="Ellison S."/>
            <person name="Senalik D."/>
            <person name="Macko-Podgorni A."/>
            <person name="Grzebelus D."/>
            <person name="Bostan H."/>
            <person name="Rolling W."/>
            <person name="Curaba J."/>
            <person name="Simon P."/>
        </authorList>
    </citation>
    <scope>NUCLEOTIDE SEQUENCE</scope>
    <source>
        <tissue evidence="2">Leaf</tissue>
    </source>
</reference>
<dbReference type="InterPro" id="IPR001214">
    <property type="entry name" value="SET_dom"/>
</dbReference>
<evidence type="ECO:0000313" key="2">
    <source>
        <dbReference type="EMBL" id="WOH03528.1"/>
    </source>
</evidence>
<gene>
    <name evidence="2" type="ORF">DCAR_0622927</name>
</gene>
<dbReference type="AlphaFoldDB" id="A0AAF0X8S0"/>
<sequence length="170" mass="20186">MNLEPHKHYLFKCQDCPLERAKNSCKPEPCKGHLVRKFIKECWRKCGCSMLCGNRVVQSGVTRNLHNYDSYSTVSTSAYYVIVYMYYVLRKRVLRDEDDLCLDETLYGNIARFINHRCHDGNFLAIPVEIESSDHHYYHIDFFTKEKVSALEELTWKEWVKLYIGKVFQN</sequence>
<name>A0AAF0X8S0_DAUCS</name>
<protein>
    <recommendedName>
        <fullName evidence="1">SET domain-containing protein</fullName>
    </recommendedName>
</protein>
<dbReference type="Proteomes" id="UP000077755">
    <property type="component" value="Chromosome 6"/>
</dbReference>